<reference evidence="1 2" key="1">
    <citation type="submission" date="2015-02" db="EMBL/GenBank/DDBJ databases">
        <title>Single-cell genomics of uncultivated deep-branching MTB reveals a conserved set of magnetosome genes.</title>
        <authorList>
            <person name="Kolinko S."/>
            <person name="Richter M."/>
            <person name="Glockner F.O."/>
            <person name="Brachmann A."/>
            <person name="Schuler D."/>
        </authorList>
    </citation>
    <scope>NUCLEOTIDE SEQUENCE [LARGE SCALE GENOMIC DNA]</scope>
    <source>
        <strain evidence="1">TM-1</strain>
    </source>
</reference>
<evidence type="ECO:0000313" key="2">
    <source>
        <dbReference type="Proteomes" id="UP000033423"/>
    </source>
</evidence>
<gene>
    <name evidence="1" type="ORF">MBAV_005054</name>
</gene>
<keyword evidence="2" id="KW-1185">Reference proteome</keyword>
<accession>A0A0F3GLH8</accession>
<evidence type="ECO:0000313" key="1">
    <source>
        <dbReference type="EMBL" id="KJU82756.1"/>
    </source>
</evidence>
<comment type="caution">
    <text evidence="1">The sequence shown here is derived from an EMBL/GenBank/DDBJ whole genome shotgun (WGS) entry which is preliminary data.</text>
</comment>
<protein>
    <submittedName>
        <fullName evidence="1">Uncharacterized protein</fullName>
    </submittedName>
</protein>
<dbReference type="EMBL" id="LACI01002185">
    <property type="protein sequence ID" value="KJU82756.1"/>
    <property type="molecule type" value="Genomic_DNA"/>
</dbReference>
<dbReference type="Proteomes" id="UP000033423">
    <property type="component" value="Unassembled WGS sequence"/>
</dbReference>
<name>A0A0F3GLH8_9BACT</name>
<organism evidence="1 2">
    <name type="scientific">Candidatus Magnetobacterium bavaricum</name>
    <dbReference type="NCBI Taxonomy" id="29290"/>
    <lineage>
        <taxon>Bacteria</taxon>
        <taxon>Pseudomonadati</taxon>
        <taxon>Nitrospirota</taxon>
        <taxon>Thermodesulfovibrionia</taxon>
        <taxon>Thermodesulfovibrionales</taxon>
        <taxon>Candidatus Magnetobacteriaceae</taxon>
        <taxon>Candidatus Magnetobacterium</taxon>
    </lineage>
</organism>
<proteinExistence type="predicted"/>
<sequence>MVKERRRAMAPSSDLPRKGTSPLDPILPCFFKRIHGDFVQACAEDTIVCSRLI</sequence>
<dbReference type="AlphaFoldDB" id="A0A0F3GLH8"/>